<accession>A0A7V8VE87</accession>
<sequence>MMMKGVDSQLLQFTPWEGNHTRRHAAAVAILRISLLLIVRQRLFWALLALAALAFFFFFYAQYLLVWISQHLAQETIRIAGFPVSVSNLLRFLDRLALNGSAHTYGNFIWFQGYIIVILLAFSGSQLFGNDIVYGSMLFYYSKPISLWHYFYGKCCTIALLLLMTTFIPAIILWIEAGLLFDWKTYYMQNYHLLLGITGYSTLIALTLSLLTAATALLFRRTTPLVLAWMGLFVLLRLISNWLTLATQDASWRLLDLWNNLYLCGLWCFGVDHATIRPVPQPSYDAACLVIVGIIILCLMYINFYLKYLYK</sequence>
<comment type="caution">
    <text evidence="2">The sequence shown here is derived from an EMBL/GenBank/DDBJ whole genome shotgun (WGS) entry which is preliminary data.</text>
</comment>
<dbReference type="AlphaFoldDB" id="A0A7V8VE87"/>
<name>A0A7V8VE87_9BACT</name>
<evidence type="ECO:0000256" key="1">
    <source>
        <dbReference type="SAM" id="Phobius"/>
    </source>
</evidence>
<keyword evidence="1" id="KW-0472">Membrane</keyword>
<organism evidence="2 3">
    <name type="scientific">Thermogemmata fonticola</name>
    <dbReference type="NCBI Taxonomy" id="2755323"/>
    <lineage>
        <taxon>Bacteria</taxon>
        <taxon>Pseudomonadati</taxon>
        <taxon>Planctomycetota</taxon>
        <taxon>Planctomycetia</taxon>
        <taxon>Gemmatales</taxon>
        <taxon>Gemmataceae</taxon>
        <taxon>Thermogemmata</taxon>
    </lineage>
</organism>
<keyword evidence="1" id="KW-1133">Transmembrane helix</keyword>
<feature type="transmembrane region" description="Helical" evidence="1">
    <location>
        <begin position="226"/>
        <end position="245"/>
    </location>
</feature>
<protein>
    <submittedName>
        <fullName evidence="2">Uncharacterized protein</fullName>
    </submittedName>
</protein>
<evidence type="ECO:0000313" key="3">
    <source>
        <dbReference type="Proteomes" id="UP000542342"/>
    </source>
</evidence>
<dbReference type="Proteomes" id="UP000542342">
    <property type="component" value="Unassembled WGS sequence"/>
</dbReference>
<feature type="transmembrane region" description="Helical" evidence="1">
    <location>
        <begin position="150"/>
        <end position="175"/>
    </location>
</feature>
<evidence type="ECO:0000313" key="2">
    <source>
        <dbReference type="EMBL" id="MBA2226321.1"/>
    </source>
</evidence>
<feature type="transmembrane region" description="Helical" evidence="1">
    <location>
        <begin position="286"/>
        <end position="306"/>
    </location>
</feature>
<keyword evidence="1" id="KW-0812">Transmembrane</keyword>
<reference evidence="2 3" key="1">
    <citation type="submission" date="2020-07" db="EMBL/GenBank/DDBJ databases">
        <title>Thermogemmata thermophila gen. nov., sp. nov., a novel moderate thermophilic planctomycete from a Kamchatka hot spring.</title>
        <authorList>
            <person name="Elcheninov A.G."/>
            <person name="Podosokorskaya O.A."/>
            <person name="Kovaleva O.L."/>
            <person name="Novikov A."/>
            <person name="Bonch-Osmolovskaya E.A."/>
            <person name="Toshchakov S.V."/>
            <person name="Kublanov I.V."/>
        </authorList>
    </citation>
    <scope>NUCLEOTIDE SEQUENCE [LARGE SCALE GENOMIC DNA]</scope>
    <source>
        <strain evidence="2 3">2918</strain>
    </source>
</reference>
<feature type="transmembrane region" description="Helical" evidence="1">
    <location>
        <begin position="195"/>
        <end position="219"/>
    </location>
</feature>
<feature type="transmembrane region" description="Helical" evidence="1">
    <location>
        <begin position="108"/>
        <end position="129"/>
    </location>
</feature>
<feature type="transmembrane region" description="Helical" evidence="1">
    <location>
        <begin position="43"/>
        <end position="63"/>
    </location>
</feature>
<proteinExistence type="predicted"/>
<dbReference type="RefSeq" id="WP_194537758.1">
    <property type="nucleotide sequence ID" value="NZ_JACEFB010000005.1"/>
</dbReference>
<gene>
    <name evidence="2" type="ORF">H0921_09135</name>
</gene>
<keyword evidence="3" id="KW-1185">Reference proteome</keyword>
<dbReference type="EMBL" id="JACEFB010000005">
    <property type="protein sequence ID" value="MBA2226321.1"/>
    <property type="molecule type" value="Genomic_DNA"/>
</dbReference>